<name>A0A9Q0H222_9MAGN</name>
<reference evidence="1" key="1">
    <citation type="journal article" date="2023" name="Plant J.">
        <title>The genome of the king protea, Protea cynaroides.</title>
        <authorList>
            <person name="Chang J."/>
            <person name="Duong T.A."/>
            <person name="Schoeman C."/>
            <person name="Ma X."/>
            <person name="Roodt D."/>
            <person name="Barker N."/>
            <person name="Li Z."/>
            <person name="Van de Peer Y."/>
            <person name="Mizrachi E."/>
        </authorList>
    </citation>
    <scope>NUCLEOTIDE SEQUENCE</scope>
    <source>
        <tissue evidence="1">Young leaves</tissue>
    </source>
</reference>
<protein>
    <submittedName>
        <fullName evidence="1">Uncharacterized protein</fullName>
    </submittedName>
</protein>
<accession>A0A9Q0H222</accession>
<sequence>MESHSLIEDLIATRDVSQVRLMYACKRFIEEAVNHFGKVFWSFCGFEVVDAFLLPPPAKGLEWMDELDGMNRGHNERMPIMTFPAEEADDGIEKRVVVAVRAEAYYSHQSYGEELWRSNKERVL</sequence>
<dbReference type="AlphaFoldDB" id="A0A9Q0H222"/>
<dbReference type="Proteomes" id="UP001141806">
    <property type="component" value="Unassembled WGS sequence"/>
</dbReference>
<comment type="caution">
    <text evidence="1">The sequence shown here is derived from an EMBL/GenBank/DDBJ whole genome shotgun (WGS) entry which is preliminary data.</text>
</comment>
<keyword evidence="2" id="KW-1185">Reference proteome</keyword>
<proteinExistence type="predicted"/>
<evidence type="ECO:0000313" key="2">
    <source>
        <dbReference type="Proteomes" id="UP001141806"/>
    </source>
</evidence>
<dbReference type="EMBL" id="JAMYWD010000010">
    <property type="protein sequence ID" value="KAJ4957810.1"/>
    <property type="molecule type" value="Genomic_DNA"/>
</dbReference>
<gene>
    <name evidence="1" type="ORF">NE237_024921</name>
</gene>
<organism evidence="1 2">
    <name type="scientific">Protea cynaroides</name>
    <dbReference type="NCBI Taxonomy" id="273540"/>
    <lineage>
        <taxon>Eukaryota</taxon>
        <taxon>Viridiplantae</taxon>
        <taxon>Streptophyta</taxon>
        <taxon>Embryophyta</taxon>
        <taxon>Tracheophyta</taxon>
        <taxon>Spermatophyta</taxon>
        <taxon>Magnoliopsida</taxon>
        <taxon>Proteales</taxon>
        <taxon>Proteaceae</taxon>
        <taxon>Protea</taxon>
    </lineage>
</organism>
<evidence type="ECO:0000313" key="1">
    <source>
        <dbReference type="EMBL" id="KAJ4957810.1"/>
    </source>
</evidence>